<keyword evidence="3" id="KW-1185">Reference proteome</keyword>
<dbReference type="EMBL" id="HG001904">
    <property type="protein sequence ID" value="CDF38228.1"/>
    <property type="molecule type" value="Genomic_DNA"/>
</dbReference>
<dbReference type="RefSeq" id="XP_005718113.1">
    <property type="nucleotide sequence ID" value="XM_005718056.1"/>
</dbReference>
<feature type="region of interest" description="Disordered" evidence="1">
    <location>
        <begin position="1"/>
        <end position="25"/>
    </location>
</feature>
<gene>
    <name evidence="2" type="ORF">CHC_T00000590001</name>
</gene>
<evidence type="ECO:0000313" key="2">
    <source>
        <dbReference type="EMBL" id="CDF38228.1"/>
    </source>
</evidence>
<name>R7QKC8_CHOCR</name>
<dbReference type="Gramene" id="CDF38228">
    <property type="protein sequence ID" value="CDF38228"/>
    <property type="gene ID" value="CHC_T00000590001"/>
</dbReference>
<dbReference type="GeneID" id="17325835"/>
<evidence type="ECO:0000313" key="3">
    <source>
        <dbReference type="Proteomes" id="UP000012073"/>
    </source>
</evidence>
<dbReference type="KEGG" id="ccp:CHC_T00000590001"/>
<organism evidence="2 3">
    <name type="scientific">Chondrus crispus</name>
    <name type="common">Carrageen Irish moss</name>
    <name type="synonym">Polymorpha crispa</name>
    <dbReference type="NCBI Taxonomy" id="2769"/>
    <lineage>
        <taxon>Eukaryota</taxon>
        <taxon>Rhodophyta</taxon>
        <taxon>Florideophyceae</taxon>
        <taxon>Rhodymeniophycidae</taxon>
        <taxon>Gigartinales</taxon>
        <taxon>Gigartinaceae</taxon>
        <taxon>Chondrus</taxon>
    </lineage>
</organism>
<dbReference type="Proteomes" id="UP000012073">
    <property type="component" value="Unassembled WGS sequence"/>
</dbReference>
<protein>
    <submittedName>
        <fullName evidence="2">Uncharacterized protein</fullName>
    </submittedName>
</protein>
<sequence length="252" mass="27933">MARSTPDRLSALTSSGPRKMSNKSDFNSLVRELESKSSPLNKISGFEPGKLLTLGNDAAGVKLVTPNSIISKMRKPNVLPRMRLCGLFLVWLTKANRAQSFSRARFSKCTSPPASKGSTSFFRCNFLQYGFFKAWISLRTAVQTADVEWPFNAKRDLGVSMTFGKRASMALLPAPVFARFAVCVPSYCFTMATRRLERQGVRFELNWNPRVSGASKGTNARLRVGQSDGDAVVNRSSSVAAGAHKRRRWRNL</sequence>
<proteinExistence type="predicted"/>
<accession>R7QKC8</accession>
<evidence type="ECO:0000256" key="1">
    <source>
        <dbReference type="SAM" id="MobiDB-lite"/>
    </source>
</evidence>
<dbReference type="AlphaFoldDB" id="R7QKC8"/>
<reference evidence="3" key="1">
    <citation type="journal article" date="2013" name="Proc. Natl. Acad. Sci. U.S.A.">
        <title>Genome structure and metabolic features in the red seaweed Chondrus crispus shed light on evolution of the Archaeplastida.</title>
        <authorList>
            <person name="Collen J."/>
            <person name="Porcel B."/>
            <person name="Carre W."/>
            <person name="Ball S.G."/>
            <person name="Chaparro C."/>
            <person name="Tonon T."/>
            <person name="Barbeyron T."/>
            <person name="Michel G."/>
            <person name="Noel B."/>
            <person name="Valentin K."/>
            <person name="Elias M."/>
            <person name="Artiguenave F."/>
            <person name="Arun A."/>
            <person name="Aury J.M."/>
            <person name="Barbosa-Neto J.F."/>
            <person name="Bothwell J.H."/>
            <person name="Bouget F.Y."/>
            <person name="Brillet L."/>
            <person name="Cabello-Hurtado F."/>
            <person name="Capella-Gutierrez S."/>
            <person name="Charrier B."/>
            <person name="Cladiere L."/>
            <person name="Cock J.M."/>
            <person name="Coelho S.M."/>
            <person name="Colleoni C."/>
            <person name="Czjzek M."/>
            <person name="Da Silva C."/>
            <person name="Delage L."/>
            <person name="Denoeud F."/>
            <person name="Deschamps P."/>
            <person name="Dittami S.M."/>
            <person name="Gabaldon T."/>
            <person name="Gachon C.M."/>
            <person name="Groisillier A."/>
            <person name="Herve C."/>
            <person name="Jabbari K."/>
            <person name="Katinka M."/>
            <person name="Kloareg B."/>
            <person name="Kowalczyk N."/>
            <person name="Labadie K."/>
            <person name="Leblanc C."/>
            <person name="Lopez P.J."/>
            <person name="McLachlan D.H."/>
            <person name="Meslet-Cladiere L."/>
            <person name="Moustafa A."/>
            <person name="Nehr Z."/>
            <person name="Nyvall Collen P."/>
            <person name="Panaud O."/>
            <person name="Partensky F."/>
            <person name="Poulain J."/>
            <person name="Rensing S.A."/>
            <person name="Rousvoal S."/>
            <person name="Samson G."/>
            <person name="Symeonidi A."/>
            <person name="Weissenbach J."/>
            <person name="Zambounis A."/>
            <person name="Wincker P."/>
            <person name="Boyen C."/>
        </authorList>
    </citation>
    <scope>NUCLEOTIDE SEQUENCE [LARGE SCALE GENOMIC DNA]</scope>
    <source>
        <strain evidence="3">cv. Stackhouse</strain>
    </source>
</reference>